<protein>
    <submittedName>
        <fullName evidence="2">Uncharacterized protein</fullName>
    </submittedName>
</protein>
<feature type="transmembrane region" description="Helical" evidence="1">
    <location>
        <begin position="20"/>
        <end position="38"/>
    </location>
</feature>
<dbReference type="EMBL" id="VSSQ01004626">
    <property type="protein sequence ID" value="MPM25997.1"/>
    <property type="molecule type" value="Genomic_DNA"/>
</dbReference>
<proteinExistence type="predicted"/>
<comment type="caution">
    <text evidence="2">The sequence shown here is derived from an EMBL/GenBank/DDBJ whole genome shotgun (WGS) entry which is preliminary data.</text>
</comment>
<keyword evidence="1" id="KW-1133">Transmembrane helix</keyword>
<dbReference type="AlphaFoldDB" id="A0A644YCS1"/>
<evidence type="ECO:0000313" key="2">
    <source>
        <dbReference type="EMBL" id="MPM25997.1"/>
    </source>
</evidence>
<keyword evidence="1" id="KW-0472">Membrane</keyword>
<reference evidence="2" key="1">
    <citation type="submission" date="2019-08" db="EMBL/GenBank/DDBJ databases">
        <authorList>
            <person name="Kucharzyk K."/>
            <person name="Murdoch R.W."/>
            <person name="Higgins S."/>
            <person name="Loffler F."/>
        </authorList>
    </citation>
    <scope>NUCLEOTIDE SEQUENCE</scope>
</reference>
<sequence>MATPSKSSAADRLRPTLWDGLVVLFVVAAAAVLFLAVWPRSSGDRLVAVVTVDGKEVATLPLYAPDAPEEATAYPIECKYPLVLEYKVGAVRVAESQCPGKDCIHTGWATKAGSQIICLPNRLIVTVKGKTTSSFDAITN</sequence>
<gene>
    <name evidence="2" type="ORF">SDC9_72498</name>
</gene>
<keyword evidence="1" id="KW-0812">Transmembrane</keyword>
<dbReference type="Pfam" id="PF07009">
    <property type="entry name" value="NusG_II"/>
    <property type="match status" value="1"/>
</dbReference>
<dbReference type="InterPro" id="IPR038690">
    <property type="entry name" value="NusG_2_sf"/>
</dbReference>
<dbReference type="CDD" id="cd09846">
    <property type="entry name" value="DUF1312"/>
    <property type="match status" value="1"/>
</dbReference>
<dbReference type="Gene3D" id="2.60.320.10">
    <property type="entry name" value="N-utilization substance G protein NusG, insert domain"/>
    <property type="match status" value="1"/>
</dbReference>
<evidence type="ECO:0000256" key="1">
    <source>
        <dbReference type="SAM" id="Phobius"/>
    </source>
</evidence>
<accession>A0A644YCS1</accession>
<name>A0A644YCS1_9ZZZZ</name>
<organism evidence="2">
    <name type="scientific">bioreactor metagenome</name>
    <dbReference type="NCBI Taxonomy" id="1076179"/>
    <lineage>
        <taxon>unclassified sequences</taxon>
        <taxon>metagenomes</taxon>
        <taxon>ecological metagenomes</taxon>
    </lineage>
</organism>